<dbReference type="Pfam" id="PF13614">
    <property type="entry name" value="AAA_31"/>
    <property type="match status" value="1"/>
</dbReference>
<dbReference type="RefSeq" id="WP_170211038.1">
    <property type="nucleotide sequence ID" value="NZ_BAQC01000015.1"/>
</dbReference>
<dbReference type="Proteomes" id="UP001062632">
    <property type="component" value="Unassembled WGS sequence"/>
</dbReference>
<evidence type="ECO:0000313" key="4">
    <source>
        <dbReference type="EMBL" id="GBR51767.1"/>
    </source>
</evidence>
<reference evidence="4 5" key="1">
    <citation type="submission" date="2013-04" db="EMBL/GenBank/DDBJ databases">
        <title>The genome sequencing project of 58 acetic acid bacteria.</title>
        <authorList>
            <person name="Okamoto-Kainuma A."/>
            <person name="Ishikawa M."/>
            <person name="Umino S."/>
            <person name="Koizumi Y."/>
            <person name="Shiwa Y."/>
            <person name="Yoshikawa H."/>
            <person name="Matsutani M."/>
            <person name="Matsushita K."/>
        </authorList>
    </citation>
    <scope>NUCLEOTIDE SEQUENCE [LARGE SCALE GENOMIC DNA]</scope>
    <source>
        <strain evidence="4 5">NBRC 106555</strain>
    </source>
</reference>
<dbReference type="InterPro" id="IPR025669">
    <property type="entry name" value="AAA_dom"/>
</dbReference>
<dbReference type="PIRSF" id="PIRSF003092">
    <property type="entry name" value="MinD"/>
    <property type="match status" value="1"/>
</dbReference>
<dbReference type="SUPFAM" id="SSF52540">
    <property type="entry name" value="P-loop containing nucleoside triphosphate hydrolases"/>
    <property type="match status" value="1"/>
</dbReference>
<keyword evidence="1" id="KW-0547">Nucleotide-binding</keyword>
<keyword evidence="5" id="KW-1185">Reference proteome</keyword>
<feature type="domain" description="AAA" evidence="3">
    <location>
        <begin position="33"/>
        <end position="194"/>
    </location>
</feature>
<dbReference type="InterPro" id="IPR025501">
    <property type="entry name" value="MinD_FleN"/>
</dbReference>
<keyword evidence="2" id="KW-0067">ATP-binding</keyword>
<evidence type="ECO:0000259" key="3">
    <source>
        <dbReference type="Pfam" id="PF13614"/>
    </source>
</evidence>
<accession>A0ABQ0QNU0</accession>
<dbReference type="PANTHER" id="PTHR43384">
    <property type="entry name" value="SEPTUM SITE-DETERMINING PROTEIN MIND HOMOLOG, CHLOROPLASTIC-RELATED"/>
    <property type="match status" value="1"/>
</dbReference>
<dbReference type="InterPro" id="IPR027417">
    <property type="entry name" value="P-loop_NTPase"/>
</dbReference>
<evidence type="ECO:0000313" key="5">
    <source>
        <dbReference type="Proteomes" id="UP001062632"/>
    </source>
</evidence>
<organism evidence="4 5">
    <name type="scientific">Neokomagataea thailandica NBRC 106555</name>
    <dbReference type="NCBI Taxonomy" id="1223520"/>
    <lineage>
        <taxon>Bacteria</taxon>
        <taxon>Pseudomonadati</taxon>
        <taxon>Pseudomonadota</taxon>
        <taxon>Alphaproteobacteria</taxon>
        <taxon>Acetobacterales</taxon>
        <taxon>Acetobacteraceae</taxon>
        <taxon>Neokomagataea</taxon>
    </lineage>
</organism>
<evidence type="ECO:0000256" key="2">
    <source>
        <dbReference type="ARBA" id="ARBA00022840"/>
    </source>
</evidence>
<gene>
    <name evidence="4" type="ORF">AA106555_0678</name>
</gene>
<sequence>MSEAMMQKIERDNVLSLMTMDGARILPDGERTRVVAVASGKGGVGKTWIAVSLAHELARSGKRVLILDGDFSLANVDLQLGLAPHYDLVDLLSGKCRLEDAIQTYSSRVMTRGKHLLQFDVLPGRSGLSTATGLERASADRLLLSLRLLRRYDVIVVDLCAGIDAVTRHLSVMADRLIAVTTEEPTALADVYAVMKLYARDRRASGGGVMDCQVVINQAASHRSGKKTFEKLFMACRSFLKWEPELAGCIRKDSRVPGAIRQQRSVVEDYRFSPATIDIGRIAEGLVVSFAQEALSEERQGLRTG</sequence>
<dbReference type="InterPro" id="IPR050625">
    <property type="entry name" value="ParA/MinD_ATPase"/>
</dbReference>
<dbReference type="PANTHER" id="PTHR43384:SF4">
    <property type="entry name" value="CELLULOSE BIOSYNTHESIS PROTEIN BCSQ-RELATED"/>
    <property type="match status" value="1"/>
</dbReference>
<comment type="caution">
    <text evidence="4">The sequence shown here is derived from an EMBL/GenBank/DDBJ whole genome shotgun (WGS) entry which is preliminary data.</text>
</comment>
<dbReference type="Gene3D" id="3.40.50.300">
    <property type="entry name" value="P-loop containing nucleotide triphosphate hydrolases"/>
    <property type="match status" value="1"/>
</dbReference>
<evidence type="ECO:0000256" key="1">
    <source>
        <dbReference type="ARBA" id="ARBA00022741"/>
    </source>
</evidence>
<dbReference type="EMBL" id="BAQC01000015">
    <property type="protein sequence ID" value="GBR51767.1"/>
    <property type="molecule type" value="Genomic_DNA"/>
</dbReference>
<protein>
    <submittedName>
        <fullName evidence="4">Cobyrinic acid ac-diamide synthase</fullName>
    </submittedName>
</protein>
<name>A0ABQ0QNU0_9PROT</name>
<proteinExistence type="predicted"/>